<name>V5U207_9ENTR</name>
<evidence type="ECO:0000256" key="1">
    <source>
        <dbReference type="SAM" id="Phobius"/>
    </source>
</evidence>
<dbReference type="AlphaFoldDB" id="V5U207"/>
<feature type="transmembrane region" description="Helical" evidence="1">
    <location>
        <begin position="12"/>
        <end position="28"/>
    </location>
</feature>
<dbReference type="EMBL" id="CP006731">
    <property type="protein sequence ID" value="AHB71551.1"/>
    <property type="molecule type" value="Genomic_DNA"/>
</dbReference>
<dbReference type="KEGG" id="csi:P262_04468"/>
<evidence type="ECO:0000313" key="2">
    <source>
        <dbReference type="EMBL" id="AHB71551.1"/>
    </source>
</evidence>
<keyword evidence="1" id="KW-0812">Transmembrane</keyword>
<keyword evidence="1" id="KW-1133">Transmembrane helix</keyword>
<proteinExistence type="predicted"/>
<dbReference type="HOGENOM" id="CLU_3342739_0_0_6"/>
<sequence>MYITPLLINKKIHLIFIIILLSRYLTVLQEQLKIKGV</sequence>
<dbReference type="Proteomes" id="UP000018545">
    <property type="component" value="Chromosome"/>
</dbReference>
<accession>V5U207</accession>
<organism evidence="2 3">
    <name type="scientific">Cronobacter malonaticus</name>
    <dbReference type="NCBI Taxonomy" id="413503"/>
    <lineage>
        <taxon>Bacteria</taxon>
        <taxon>Pseudomonadati</taxon>
        <taxon>Pseudomonadota</taxon>
        <taxon>Gammaproteobacteria</taxon>
        <taxon>Enterobacterales</taxon>
        <taxon>Enterobacteriaceae</taxon>
        <taxon>Cronobacter</taxon>
    </lineage>
</organism>
<gene>
    <name evidence="2" type="ORF">P262_04468</name>
</gene>
<protein>
    <submittedName>
        <fullName evidence="2">Uncharacterized protein</fullName>
    </submittedName>
</protein>
<reference evidence="2 3" key="1">
    <citation type="journal article" date="2014" name="Genome Announc.">
        <title>Complete Genome Sequence of Cronobacter sakazakii Strain CMCC 45402.</title>
        <authorList>
            <person name="Zhao Z."/>
            <person name="Wang L."/>
            <person name="Wang B."/>
            <person name="Liang H."/>
            <person name="Ye Q."/>
            <person name="Zeng M."/>
        </authorList>
    </citation>
    <scope>NUCLEOTIDE SEQUENCE [LARGE SCALE GENOMIC DNA]</scope>
    <source>
        <strain evidence="3">45402</strain>
    </source>
</reference>
<keyword evidence="1" id="KW-0472">Membrane</keyword>
<evidence type="ECO:0000313" key="3">
    <source>
        <dbReference type="Proteomes" id="UP000018545"/>
    </source>
</evidence>